<evidence type="ECO:0000313" key="2">
    <source>
        <dbReference type="Proteomes" id="UP000824204"/>
    </source>
</evidence>
<dbReference type="AlphaFoldDB" id="A0A9D1V971"/>
<protein>
    <submittedName>
        <fullName evidence="1">Type I 3-dehydroquinate dehydratase</fullName>
        <ecNumber evidence="1">4.2.1.10</ecNumber>
    </submittedName>
</protein>
<dbReference type="InterPro" id="IPR001381">
    <property type="entry name" value="DHquinase_I"/>
</dbReference>
<dbReference type="GO" id="GO:0003855">
    <property type="term" value="F:3-dehydroquinate dehydratase activity"/>
    <property type="evidence" value="ECO:0007669"/>
    <property type="project" value="UniProtKB-EC"/>
</dbReference>
<name>A0A9D1V971_9FIRM</name>
<dbReference type="Proteomes" id="UP000824204">
    <property type="component" value="Unassembled WGS sequence"/>
</dbReference>
<dbReference type="Pfam" id="PF01487">
    <property type="entry name" value="DHquinase_I"/>
    <property type="match status" value="1"/>
</dbReference>
<reference evidence="1" key="1">
    <citation type="journal article" date="2021" name="PeerJ">
        <title>Extensive microbial diversity within the chicken gut microbiome revealed by metagenomics and culture.</title>
        <authorList>
            <person name="Gilroy R."/>
            <person name="Ravi A."/>
            <person name="Getino M."/>
            <person name="Pursley I."/>
            <person name="Horton D.L."/>
            <person name="Alikhan N.F."/>
            <person name="Baker D."/>
            <person name="Gharbi K."/>
            <person name="Hall N."/>
            <person name="Watson M."/>
            <person name="Adriaenssens E.M."/>
            <person name="Foster-Nyarko E."/>
            <person name="Jarju S."/>
            <person name="Secka A."/>
            <person name="Antonio M."/>
            <person name="Oren A."/>
            <person name="Chaudhuri R.R."/>
            <person name="La Ragione R."/>
            <person name="Hildebrand F."/>
            <person name="Pallen M.J."/>
        </authorList>
    </citation>
    <scope>NUCLEOTIDE SEQUENCE</scope>
    <source>
        <strain evidence="1">811</strain>
    </source>
</reference>
<keyword evidence="1" id="KW-0456">Lyase</keyword>
<dbReference type="EC" id="4.2.1.10" evidence="1"/>
<dbReference type="InterPro" id="IPR013785">
    <property type="entry name" value="Aldolase_TIM"/>
</dbReference>
<sequence>MISSLRVRTPEEAIFDIQDSERQGADGFLLHIELLDKQYQSAEVISSIIASANRPLMALDYLPEEDPEVLSSVFLNAVSAGAAAVDLPMYLFDKAPLKSLEGRTEAFACALPAEVSMDREAKERQKELISKLHEAGGEILISAHVGKMLSQAQALALAEEMRDRGADIAKIIVRAGSADDVAEIYQTCCLLKKSLGIPFLYQTSGTYGKLVRPTAWMFGSRYVLCHNRYSQVSNREKPLIADVLRIKEELFCESSDRS</sequence>
<organism evidence="1 2">
    <name type="scientific">Candidatus Borkfalkia faecipullorum</name>
    <dbReference type="NCBI Taxonomy" id="2838510"/>
    <lineage>
        <taxon>Bacteria</taxon>
        <taxon>Bacillati</taxon>
        <taxon>Bacillota</taxon>
        <taxon>Clostridia</taxon>
        <taxon>Christensenellales</taxon>
        <taxon>Christensenellaceae</taxon>
        <taxon>Candidatus Borkfalkia</taxon>
    </lineage>
</organism>
<gene>
    <name evidence="1" type="ORF">H9741_08510</name>
</gene>
<dbReference type="Gene3D" id="3.20.20.70">
    <property type="entry name" value="Aldolase class I"/>
    <property type="match status" value="1"/>
</dbReference>
<proteinExistence type="predicted"/>
<accession>A0A9D1V971</accession>
<dbReference type="SUPFAM" id="SSF51569">
    <property type="entry name" value="Aldolase"/>
    <property type="match status" value="1"/>
</dbReference>
<comment type="caution">
    <text evidence="1">The sequence shown here is derived from an EMBL/GenBank/DDBJ whole genome shotgun (WGS) entry which is preliminary data.</text>
</comment>
<evidence type="ECO:0000313" key="1">
    <source>
        <dbReference type="EMBL" id="HIX08497.1"/>
    </source>
</evidence>
<dbReference type="EMBL" id="DXFX01000109">
    <property type="protein sequence ID" value="HIX08497.1"/>
    <property type="molecule type" value="Genomic_DNA"/>
</dbReference>
<reference evidence="1" key="2">
    <citation type="submission" date="2021-04" db="EMBL/GenBank/DDBJ databases">
        <authorList>
            <person name="Gilroy R."/>
        </authorList>
    </citation>
    <scope>NUCLEOTIDE SEQUENCE</scope>
    <source>
        <strain evidence="1">811</strain>
    </source>
</reference>